<keyword evidence="3" id="KW-1185">Reference proteome</keyword>
<organism evidence="2 3">
    <name type="scientific">Prorocentrum cordatum</name>
    <dbReference type="NCBI Taxonomy" id="2364126"/>
    <lineage>
        <taxon>Eukaryota</taxon>
        <taxon>Sar</taxon>
        <taxon>Alveolata</taxon>
        <taxon>Dinophyceae</taxon>
        <taxon>Prorocentrales</taxon>
        <taxon>Prorocentraceae</taxon>
        <taxon>Prorocentrum</taxon>
    </lineage>
</organism>
<dbReference type="InterPro" id="IPR011990">
    <property type="entry name" value="TPR-like_helical_dom_sf"/>
</dbReference>
<dbReference type="Gene3D" id="1.25.40.10">
    <property type="entry name" value="Tetratricopeptide repeat domain"/>
    <property type="match status" value="1"/>
</dbReference>
<evidence type="ECO:0000313" key="2">
    <source>
        <dbReference type="EMBL" id="CAK0904761.1"/>
    </source>
</evidence>
<gene>
    <name evidence="2" type="ORF">PCOR1329_LOCUS80688</name>
</gene>
<feature type="compositionally biased region" description="Basic and acidic residues" evidence="1">
    <location>
        <begin position="1"/>
        <end position="16"/>
    </location>
</feature>
<dbReference type="EMBL" id="CAUYUJ010021457">
    <property type="protein sequence ID" value="CAK0904761.1"/>
    <property type="molecule type" value="Genomic_DNA"/>
</dbReference>
<evidence type="ECO:0000256" key="1">
    <source>
        <dbReference type="SAM" id="MobiDB-lite"/>
    </source>
</evidence>
<feature type="region of interest" description="Disordered" evidence="1">
    <location>
        <begin position="1"/>
        <end position="31"/>
    </location>
</feature>
<dbReference type="Proteomes" id="UP001189429">
    <property type="component" value="Unassembled WGS sequence"/>
</dbReference>
<feature type="non-terminal residue" evidence="2">
    <location>
        <position position="128"/>
    </location>
</feature>
<evidence type="ECO:0008006" key="4">
    <source>
        <dbReference type="Google" id="ProtNLM"/>
    </source>
</evidence>
<accession>A0ABN9XXV8</accession>
<comment type="caution">
    <text evidence="2">The sequence shown here is derived from an EMBL/GenBank/DDBJ whole genome shotgun (WGS) entry which is preliminary data.</text>
</comment>
<name>A0ABN9XXV8_9DINO</name>
<proteinExistence type="predicted"/>
<reference evidence="2" key="1">
    <citation type="submission" date="2023-10" db="EMBL/GenBank/DDBJ databases">
        <authorList>
            <person name="Chen Y."/>
            <person name="Shah S."/>
            <person name="Dougan E. K."/>
            <person name="Thang M."/>
            <person name="Chan C."/>
        </authorList>
    </citation>
    <scope>NUCLEOTIDE SEQUENCE [LARGE SCALE GENOMIC DNA]</scope>
</reference>
<dbReference type="SUPFAM" id="SSF48452">
    <property type="entry name" value="TPR-like"/>
    <property type="match status" value="1"/>
</dbReference>
<evidence type="ECO:0000313" key="3">
    <source>
        <dbReference type="Proteomes" id="UP001189429"/>
    </source>
</evidence>
<protein>
    <recommendedName>
        <fullName evidence="4">ER membrane protein complex subunit 2</fullName>
    </recommendedName>
</protein>
<sequence length="128" mass="13986">MRDLTRERAMAQERRQKALAGTRGPRDNGTGVLAAAGRQMLLEGNLDGAIVALRTAFEQDPSLAREVGTNSEKVRRASSSKAARRGEPAAILESLCMCLAKKGDWPGVHEYCSLALDRRPDLQQQLPE</sequence>